<keyword evidence="2" id="KW-0408">Iron</keyword>
<accession>A0A6J4H076</accession>
<dbReference type="EMBL" id="CADCSY010000005">
    <property type="protein sequence ID" value="CAA9209816.1"/>
    <property type="molecule type" value="Genomic_DNA"/>
</dbReference>
<reference evidence="5" key="1">
    <citation type="submission" date="2020-02" db="EMBL/GenBank/DDBJ databases">
        <authorList>
            <person name="Meier V. D."/>
        </authorList>
    </citation>
    <scope>NUCLEOTIDE SEQUENCE</scope>
    <source>
        <strain evidence="5">AVDCRST_MAG20</strain>
    </source>
</reference>
<organism evidence="5">
    <name type="scientific">uncultured Acidimicrobiales bacterium</name>
    <dbReference type="NCBI Taxonomy" id="310071"/>
    <lineage>
        <taxon>Bacteria</taxon>
        <taxon>Bacillati</taxon>
        <taxon>Actinomycetota</taxon>
        <taxon>Acidimicrobiia</taxon>
        <taxon>Acidimicrobiales</taxon>
        <taxon>environmental samples</taxon>
    </lineage>
</organism>
<gene>
    <name evidence="5" type="ORF">AVDCRST_MAG20-137</name>
</gene>
<evidence type="ECO:0000256" key="3">
    <source>
        <dbReference type="ARBA" id="ARBA00023014"/>
    </source>
</evidence>
<dbReference type="Pfam" id="PF14697">
    <property type="entry name" value="Fer4_21"/>
    <property type="match status" value="1"/>
</dbReference>
<dbReference type="GO" id="GO:0046872">
    <property type="term" value="F:metal ion binding"/>
    <property type="evidence" value="ECO:0007669"/>
    <property type="project" value="UniProtKB-KW"/>
</dbReference>
<keyword evidence="1" id="KW-0479">Metal-binding</keyword>
<feature type="domain" description="4Fe-4S ferredoxin-type" evidence="4">
    <location>
        <begin position="53"/>
        <end position="82"/>
    </location>
</feature>
<dbReference type="Gene3D" id="3.30.70.20">
    <property type="match status" value="1"/>
</dbReference>
<dbReference type="AlphaFoldDB" id="A0A6J4H076"/>
<sequence>MPAATRDQRIEHRERNPKWKSVPLRIEMAECINCDTCIRHCPTQFGAIFNHGIDVIIIPELCSGCGKCLDPCPVDCIYPDPDWTPPPGDWWEEPKGPEDPYV</sequence>
<name>A0A6J4H076_9ACTN</name>
<evidence type="ECO:0000256" key="2">
    <source>
        <dbReference type="ARBA" id="ARBA00023004"/>
    </source>
</evidence>
<evidence type="ECO:0000256" key="1">
    <source>
        <dbReference type="ARBA" id="ARBA00022723"/>
    </source>
</evidence>
<evidence type="ECO:0000313" key="5">
    <source>
        <dbReference type="EMBL" id="CAA9209816.1"/>
    </source>
</evidence>
<dbReference type="GO" id="GO:0051536">
    <property type="term" value="F:iron-sulfur cluster binding"/>
    <property type="evidence" value="ECO:0007669"/>
    <property type="project" value="UniProtKB-KW"/>
</dbReference>
<feature type="domain" description="4Fe-4S ferredoxin-type" evidence="4">
    <location>
        <begin position="22"/>
        <end position="51"/>
    </location>
</feature>
<keyword evidence="3" id="KW-0411">Iron-sulfur</keyword>
<evidence type="ECO:0000259" key="4">
    <source>
        <dbReference type="PROSITE" id="PS51379"/>
    </source>
</evidence>
<dbReference type="SUPFAM" id="SSF54862">
    <property type="entry name" value="4Fe-4S ferredoxins"/>
    <property type="match status" value="1"/>
</dbReference>
<dbReference type="InterPro" id="IPR017900">
    <property type="entry name" value="4Fe4S_Fe_S_CS"/>
</dbReference>
<proteinExistence type="predicted"/>
<dbReference type="InterPro" id="IPR017896">
    <property type="entry name" value="4Fe4S_Fe-S-bd"/>
</dbReference>
<dbReference type="PROSITE" id="PS00198">
    <property type="entry name" value="4FE4S_FER_1"/>
    <property type="match status" value="1"/>
</dbReference>
<dbReference type="PROSITE" id="PS51379">
    <property type="entry name" value="4FE4S_FER_2"/>
    <property type="match status" value="2"/>
</dbReference>
<protein>
    <submittedName>
        <fullName evidence="5">4Fe-4S ferredoxin, iron-sulfur binding</fullName>
    </submittedName>
</protein>